<accession>A0A4Z2GYM5</accession>
<proteinExistence type="predicted"/>
<feature type="compositionally biased region" description="Basic and acidic residues" evidence="1">
    <location>
        <begin position="24"/>
        <end position="36"/>
    </location>
</feature>
<comment type="caution">
    <text evidence="2">The sequence shown here is derived from an EMBL/GenBank/DDBJ whole genome shotgun (WGS) entry which is preliminary data.</text>
</comment>
<name>A0A4Z2GYM5_9TELE</name>
<sequence length="100" mass="10719">MTVQFGFTGAELPQSWMAISVKKTNRDEKKGEDVVTRADGGGSSSGQLDSERLASKARTKSTASFHNLLRQPIWLTLQRGGASLAFEMDSIAPPPLPPCG</sequence>
<evidence type="ECO:0000313" key="3">
    <source>
        <dbReference type="Proteomes" id="UP000314294"/>
    </source>
</evidence>
<feature type="region of interest" description="Disordered" evidence="1">
    <location>
        <begin position="23"/>
        <end position="61"/>
    </location>
</feature>
<gene>
    <name evidence="2" type="ORF">EYF80_031423</name>
</gene>
<protein>
    <submittedName>
        <fullName evidence="2">Uncharacterized protein</fullName>
    </submittedName>
</protein>
<dbReference type="AlphaFoldDB" id="A0A4Z2GYM5"/>
<evidence type="ECO:0000256" key="1">
    <source>
        <dbReference type="SAM" id="MobiDB-lite"/>
    </source>
</evidence>
<dbReference type="Proteomes" id="UP000314294">
    <property type="component" value="Unassembled WGS sequence"/>
</dbReference>
<organism evidence="2 3">
    <name type="scientific">Liparis tanakae</name>
    <name type="common">Tanaka's snailfish</name>
    <dbReference type="NCBI Taxonomy" id="230148"/>
    <lineage>
        <taxon>Eukaryota</taxon>
        <taxon>Metazoa</taxon>
        <taxon>Chordata</taxon>
        <taxon>Craniata</taxon>
        <taxon>Vertebrata</taxon>
        <taxon>Euteleostomi</taxon>
        <taxon>Actinopterygii</taxon>
        <taxon>Neopterygii</taxon>
        <taxon>Teleostei</taxon>
        <taxon>Neoteleostei</taxon>
        <taxon>Acanthomorphata</taxon>
        <taxon>Eupercaria</taxon>
        <taxon>Perciformes</taxon>
        <taxon>Cottioidei</taxon>
        <taxon>Cottales</taxon>
        <taxon>Liparidae</taxon>
        <taxon>Liparis</taxon>
    </lineage>
</organism>
<dbReference type="EMBL" id="SRLO01000381">
    <property type="protein sequence ID" value="TNN58360.1"/>
    <property type="molecule type" value="Genomic_DNA"/>
</dbReference>
<keyword evidence="3" id="KW-1185">Reference proteome</keyword>
<evidence type="ECO:0000313" key="2">
    <source>
        <dbReference type="EMBL" id="TNN58360.1"/>
    </source>
</evidence>
<reference evidence="2 3" key="1">
    <citation type="submission" date="2019-03" db="EMBL/GenBank/DDBJ databases">
        <title>First draft genome of Liparis tanakae, snailfish: a comprehensive survey of snailfish specific genes.</title>
        <authorList>
            <person name="Kim W."/>
            <person name="Song I."/>
            <person name="Jeong J.-H."/>
            <person name="Kim D."/>
            <person name="Kim S."/>
            <person name="Ryu S."/>
            <person name="Song J.Y."/>
            <person name="Lee S.K."/>
        </authorList>
    </citation>
    <scope>NUCLEOTIDE SEQUENCE [LARGE SCALE GENOMIC DNA]</scope>
    <source>
        <tissue evidence="2">Muscle</tissue>
    </source>
</reference>